<proteinExistence type="predicted"/>
<dbReference type="InterPro" id="IPR012675">
    <property type="entry name" value="Beta-grasp_dom_sf"/>
</dbReference>
<protein>
    <recommendedName>
        <fullName evidence="13">Ring-1,2-phenylacetyl-CoA epoxidase subunit PaaE</fullName>
    </recommendedName>
</protein>
<dbReference type="PANTHER" id="PTHR47354">
    <property type="entry name" value="NADH OXIDOREDUCTASE HCR"/>
    <property type="match status" value="1"/>
</dbReference>
<sequence length="346" mass="38700">MSTSYKTLTVSHIKEEAPGVKEITFTQGADQVTYKPGQYLTLVLPTKLGEIRRSYSITSAPALNEPLAVGVKRIPNGAFSRFLTDTLQVGDRLLTTGAGGFFTLPDELEKYKQVFFLAAGSGITPIFSLLKTVLYTCPDLKVVLVYSNSTKERTMFREPLEQLAETFKDRLHIEFLYSNSADLARARLHKELLHDLLRTYAHAPFSETLFYICGPLNYRRLCFYTLRQADVPLENIRREIFNTEQAMPVMLPPDTEPHHVTILFRGQEYRLEVQHPTTILQAARAAGITLSYSCETGRCGNCVAKCTSGEVWMANNEVLTEKETAQGLILTCVGYPVGGDAVIELD</sequence>
<feature type="domain" description="FAD-binding FR-type" evidence="10">
    <location>
        <begin position="3"/>
        <end position="105"/>
    </location>
</feature>
<dbReference type="Gene3D" id="3.40.50.80">
    <property type="entry name" value="Nucleotide-binding domain of ferredoxin-NADP reductase (FNR) module"/>
    <property type="match status" value="1"/>
</dbReference>
<keyword evidence="3" id="KW-0001">2Fe-2S</keyword>
<evidence type="ECO:0000256" key="3">
    <source>
        <dbReference type="ARBA" id="ARBA00022714"/>
    </source>
</evidence>
<evidence type="ECO:0000259" key="10">
    <source>
        <dbReference type="PROSITE" id="PS51384"/>
    </source>
</evidence>
<feature type="domain" description="2Fe-2S ferredoxin-type" evidence="9">
    <location>
        <begin position="258"/>
        <end position="346"/>
    </location>
</feature>
<evidence type="ECO:0000256" key="5">
    <source>
        <dbReference type="ARBA" id="ARBA00022827"/>
    </source>
</evidence>
<evidence type="ECO:0000313" key="11">
    <source>
        <dbReference type="EMBL" id="RAU81797.1"/>
    </source>
</evidence>
<accession>A0A364RC07</accession>
<dbReference type="SUPFAM" id="SSF54292">
    <property type="entry name" value="2Fe-2S ferredoxin-like"/>
    <property type="match status" value="1"/>
</dbReference>
<keyword evidence="8" id="KW-0411">Iron-sulfur</keyword>
<dbReference type="Gene3D" id="3.10.20.30">
    <property type="match status" value="1"/>
</dbReference>
<dbReference type="GO" id="GO:0016491">
    <property type="term" value="F:oxidoreductase activity"/>
    <property type="evidence" value="ECO:0007669"/>
    <property type="project" value="UniProtKB-KW"/>
</dbReference>
<dbReference type="InterPro" id="IPR017927">
    <property type="entry name" value="FAD-bd_FR_type"/>
</dbReference>
<dbReference type="GO" id="GO:0050660">
    <property type="term" value="F:flavin adenine dinucleotide binding"/>
    <property type="evidence" value="ECO:0007669"/>
    <property type="project" value="TreeGrafter"/>
</dbReference>
<dbReference type="InterPro" id="IPR001041">
    <property type="entry name" value="2Fe-2S_ferredoxin-type"/>
</dbReference>
<keyword evidence="12" id="KW-1185">Reference proteome</keyword>
<evidence type="ECO:0000313" key="12">
    <source>
        <dbReference type="Proteomes" id="UP000251692"/>
    </source>
</evidence>
<dbReference type="CDD" id="cd06214">
    <property type="entry name" value="PA_degradation_oxidoreductase_like"/>
    <property type="match status" value="1"/>
</dbReference>
<evidence type="ECO:0000256" key="1">
    <source>
        <dbReference type="ARBA" id="ARBA00001974"/>
    </source>
</evidence>
<dbReference type="PROSITE" id="PS00197">
    <property type="entry name" value="2FE2S_FER_1"/>
    <property type="match status" value="1"/>
</dbReference>
<dbReference type="Gene3D" id="2.40.30.10">
    <property type="entry name" value="Translation factors"/>
    <property type="match status" value="1"/>
</dbReference>
<dbReference type="Pfam" id="PF00970">
    <property type="entry name" value="FAD_binding_6"/>
    <property type="match status" value="1"/>
</dbReference>
<evidence type="ECO:0000256" key="2">
    <source>
        <dbReference type="ARBA" id="ARBA00022630"/>
    </source>
</evidence>
<dbReference type="EMBL" id="QMDV01000004">
    <property type="protein sequence ID" value="RAU81797.1"/>
    <property type="molecule type" value="Genomic_DNA"/>
</dbReference>
<dbReference type="InterPro" id="IPR050415">
    <property type="entry name" value="MRET"/>
</dbReference>
<comment type="cofactor">
    <cofactor evidence="1">
        <name>FAD</name>
        <dbReference type="ChEBI" id="CHEBI:57692"/>
    </cofactor>
</comment>
<dbReference type="InterPro" id="IPR006058">
    <property type="entry name" value="2Fe2S_fd_BS"/>
</dbReference>
<dbReference type="GO" id="GO:0051537">
    <property type="term" value="F:2 iron, 2 sulfur cluster binding"/>
    <property type="evidence" value="ECO:0007669"/>
    <property type="project" value="UniProtKB-KW"/>
</dbReference>
<dbReference type="Proteomes" id="UP000251692">
    <property type="component" value="Unassembled WGS sequence"/>
</dbReference>
<keyword evidence="6" id="KW-0560">Oxidoreductase</keyword>
<dbReference type="AlphaFoldDB" id="A0A364RC07"/>
<dbReference type="GO" id="GO:0046872">
    <property type="term" value="F:metal ion binding"/>
    <property type="evidence" value="ECO:0007669"/>
    <property type="project" value="UniProtKB-KW"/>
</dbReference>
<reference evidence="11 12" key="1">
    <citation type="submission" date="2018-06" db="EMBL/GenBank/DDBJ databases">
        <authorList>
            <person name="Liu Z.-W."/>
        </authorList>
    </citation>
    <scope>NUCLEOTIDE SEQUENCE [LARGE SCALE GENOMIC DNA]</scope>
    <source>
        <strain evidence="11 12">2b14</strain>
    </source>
</reference>
<keyword evidence="4" id="KW-0479">Metal-binding</keyword>
<gene>
    <name evidence="11" type="ORF">DP923_13950</name>
</gene>
<dbReference type="Pfam" id="PF00175">
    <property type="entry name" value="NAD_binding_1"/>
    <property type="match status" value="1"/>
</dbReference>
<dbReference type="InterPro" id="IPR036010">
    <property type="entry name" value="2Fe-2S_ferredoxin-like_sf"/>
</dbReference>
<evidence type="ECO:0000256" key="6">
    <source>
        <dbReference type="ARBA" id="ARBA00023002"/>
    </source>
</evidence>
<keyword evidence="2" id="KW-0285">Flavoprotein</keyword>
<dbReference type="PANTHER" id="PTHR47354:SF8">
    <property type="entry name" value="1,2-PHENYLACETYL-COA EPOXIDASE, SUBUNIT E"/>
    <property type="match status" value="1"/>
</dbReference>
<keyword evidence="7" id="KW-0408">Iron</keyword>
<dbReference type="PROSITE" id="PS51384">
    <property type="entry name" value="FAD_FR"/>
    <property type="match status" value="1"/>
</dbReference>
<dbReference type="SUPFAM" id="SSF63380">
    <property type="entry name" value="Riboflavin synthase domain-like"/>
    <property type="match status" value="1"/>
</dbReference>
<evidence type="ECO:0000256" key="7">
    <source>
        <dbReference type="ARBA" id="ARBA00023004"/>
    </source>
</evidence>
<dbReference type="OrthoDB" id="9789468at2"/>
<dbReference type="InterPro" id="IPR017938">
    <property type="entry name" value="Riboflavin_synthase-like_b-brl"/>
</dbReference>
<dbReference type="SUPFAM" id="SSF52343">
    <property type="entry name" value="Ferredoxin reductase-like, C-terminal NADP-linked domain"/>
    <property type="match status" value="1"/>
</dbReference>
<dbReference type="CDD" id="cd00207">
    <property type="entry name" value="fer2"/>
    <property type="match status" value="1"/>
</dbReference>
<dbReference type="InterPro" id="IPR001433">
    <property type="entry name" value="OxRdtase_FAD/NAD-bd"/>
</dbReference>
<dbReference type="InterPro" id="IPR008333">
    <property type="entry name" value="Cbr1-like_FAD-bd_dom"/>
</dbReference>
<dbReference type="PRINTS" id="PR00410">
    <property type="entry name" value="PHEHYDRXLASE"/>
</dbReference>
<dbReference type="Pfam" id="PF00111">
    <property type="entry name" value="Fer2"/>
    <property type="match status" value="1"/>
</dbReference>
<evidence type="ECO:0000259" key="9">
    <source>
        <dbReference type="PROSITE" id="PS51085"/>
    </source>
</evidence>
<dbReference type="RefSeq" id="WP_112306476.1">
    <property type="nucleotide sequence ID" value="NZ_QMDV01000004.1"/>
</dbReference>
<evidence type="ECO:0008006" key="13">
    <source>
        <dbReference type="Google" id="ProtNLM"/>
    </source>
</evidence>
<evidence type="ECO:0000256" key="4">
    <source>
        <dbReference type="ARBA" id="ARBA00022723"/>
    </source>
</evidence>
<organism evidence="11 12">
    <name type="scientific">Pontibacter arcticus</name>
    <dbReference type="NCBI Taxonomy" id="2080288"/>
    <lineage>
        <taxon>Bacteria</taxon>
        <taxon>Pseudomonadati</taxon>
        <taxon>Bacteroidota</taxon>
        <taxon>Cytophagia</taxon>
        <taxon>Cytophagales</taxon>
        <taxon>Hymenobacteraceae</taxon>
        <taxon>Pontibacter</taxon>
    </lineage>
</organism>
<name>A0A364RC07_9BACT</name>
<comment type="caution">
    <text evidence="11">The sequence shown here is derived from an EMBL/GenBank/DDBJ whole genome shotgun (WGS) entry which is preliminary data.</text>
</comment>
<reference evidence="11 12" key="2">
    <citation type="submission" date="2018-07" db="EMBL/GenBank/DDBJ databases">
        <title>Pontibacter sp. 2b14 genomic sequence and assembly.</title>
        <authorList>
            <person name="Du Z.-J."/>
        </authorList>
    </citation>
    <scope>NUCLEOTIDE SEQUENCE [LARGE SCALE GENOMIC DNA]</scope>
    <source>
        <strain evidence="11 12">2b14</strain>
    </source>
</reference>
<evidence type="ECO:0000256" key="8">
    <source>
        <dbReference type="ARBA" id="ARBA00023014"/>
    </source>
</evidence>
<dbReference type="InterPro" id="IPR039261">
    <property type="entry name" value="FNR_nucleotide-bd"/>
</dbReference>
<dbReference type="PROSITE" id="PS51085">
    <property type="entry name" value="2FE2S_FER_2"/>
    <property type="match status" value="1"/>
</dbReference>
<keyword evidence="5" id="KW-0274">FAD</keyword>